<gene>
    <name evidence="1" type="ORF">KTH64_14110</name>
</gene>
<evidence type="ECO:0000313" key="2">
    <source>
        <dbReference type="Proteomes" id="UP001208534"/>
    </source>
</evidence>
<accession>A0AAW5RBG5</accession>
<evidence type="ECO:0000313" key="1">
    <source>
        <dbReference type="EMBL" id="MCU4398053.1"/>
    </source>
</evidence>
<proteinExistence type="predicted"/>
<dbReference type="AlphaFoldDB" id="A0AAW5RBG5"/>
<dbReference type="EMBL" id="JAHPRE010000067">
    <property type="protein sequence ID" value="MCU4398053.1"/>
    <property type="molecule type" value="Genomic_DNA"/>
</dbReference>
<reference evidence="1" key="1">
    <citation type="submission" date="2021-06" db="EMBL/GenBank/DDBJ databases">
        <title>Propagation of a rapidly emergent carbapenem-resistant Acinetobacter baumannii lineage by various extra-hospital transmission networks.</title>
        <authorList>
            <person name="Calix J."/>
        </authorList>
    </citation>
    <scope>NUCLEOTIDE SEQUENCE</scope>
    <source>
        <strain evidence="1">WU_MDCI_Aw63</strain>
    </source>
</reference>
<protein>
    <submittedName>
        <fullName evidence="1">Uncharacterized protein</fullName>
    </submittedName>
</protein>
<dbReference type="Proteomes" id="UP001208534">
    <property type="component" value="Unassembled WGS sequence"/>
</dbReference>
<sequence>MEKKQHYYTNIGVILFITALPLKGWAVQPLSERILAQQTSILNNTLPYIIQKAEQDAQKPEEERWLAQRILSDNYLREIRIETLLDGVLSPYEEQKKNNVADLREKKKATIKPHAQDPDRFTIYEFESSNIKGEIRITVK</sequence>
<dbReference type="RefSeq" id="WP_212386908.1">
    <property type="nucleotide sequence ID" value="NZ_CP071973.1"/>
</dbReference>
<organism evidence="1 2">
    <name type="scientific">Acinetobacter junii</name>
    <dbReference type="NCBI Taxonomy" id="40215"/>
    <lineage>
        <taxon>Bacteria</taxon>
        <taxon>Pseudomonadati</taxon>
        <taxon>Pseudomonadota</taxon>
        <taxon>Gammaproteobacteria</taxon>
        <taxon>Moraxellales</taxon>
        <taxon>Moraxellaceae</taxon>
        <taxon>Acinetobacter</taxon>
    </lineage>
</organism>
<name>A0AAW5RBG5_ACIJU</name>
<comment type="caution">
    <text evidence="1">The sequence shown here is derived from an EMBL/GenBank/DDBJ whole genome shotgun (WGS) entry which is preliminary data.</text>
</comment>